<proteinExistence type="predicted"/>
<name>A0ABY2FH82_9ACTN</name>
<keyword evidence="3" id="KW-1185">Reference proteome</keyword>
<gene>
    <name evidence="2" type="ORF">EV137_4565</name>
</gene>
<organism evidence="2 3">
    <name type="scientific">Kribbella pratensis</name>
    <dbReference type="NCBI Taxonomy" id="2512112"/>
    <lineage>
        <taxon>Bacteria</taxon>
        <taxon>Bacillati</taxon>
        <taxon>Actinomycetota</taxon>
        <taxon>Actinomycetes</taxon>
        <taxon>Propionibacteriales</taxon>
        <taxon>Kribbellaceae</taxon>
        <taxon>Kribbella</taxon>
    </lineage>
</organism>
<accession>A0ABY2FH82</accession>
<sequence length="91" mass="9547">MNIRRVFYSVLAGGAIAAGGLAVPAAQAVDAPVATTTSTAVAADNWEYVGDFFWQSDCHAAGAAGAKWTKYKCINGSAVPGDDYELWVVYK</sequence>
<evidence type="ECO:0000256" key="1">
    <source>
        <dbReference type="SAM" id="SignalP"/>
    </source>
</evidence>
<comment type="caution">
    <text evidence="2">The sequence shown here is derived from an EMBL/GenBank/DDBJ whole genome shotgun (WGS) entry which is preliminary data.</text>
</comment>
<protein>
    <submittedName>
        <fullName evidence="2">Uncharacterized protein</fullName>
    </submittedName>
</protein>
<dbReference type="RefSeq" id="WP_134130625.1">
    <property type="nucleotide sequence ID" value="NZ_SODU01000002.1"/>
</dbReference>
<reference evidence="2 3" key="1">
    <citation type="submission" date="2019-03" db="EMBL/GenBank/DDBJ databases">
        <title>Genomic Encyclopedia of Type Strains, Phase III (KMG-III): the genomes of soil and plant-associated and newly described type strains.</title>
        <authorList>
            <person name="Whitman W."/>
        </authorList>
    </citation>
    <scope>NUCLEOTIDE SEQUENCE [LARGE SCALE GENOMIC DNA]</scope>
    <source>
        <strain evidence="2 3">VKMAc-2574</strain>
    </source>
</reference>
<evidence type="ECO:0000313" key="2">
    <source>
        <dbReference type="EMBL" id="TDW90742.1"/>
    </source>
</evidence>
<dbReference type="Proteomes" id="UP000295060">
    <property type="component" value="Unassembled WGS sequence"/>
</dbReference>
<keyword evidence="1" id="KW-0732">Signal</keyword>
<dbReference type="EMBL" id="SODU01000002">
    <property type="protein sequence ID" value="TDW90742.1"/>
    <property type="molecule type" value="Genomic_DNA"/>
</dbReference>
<feature type="signal peptide" evidence="1">
    <location>
        <begin position="1"/>
        <end position="28"/>
    </location>
</feature>
<feature type="chain" id="PRO_5046721012" evidence="1">
    <location>
        <begin position="29"/>
        <end position="91"/>
    </location>
</feature>
<evidence type="ECO:0000313" key="3">
    <source>
        <dbReference type="Proteomes" id="UP000295060"/>
    </source>
</evidence>